<dbReference type="PANTHER" id="PTHR23355:SF35">
    <property type="entry name" value="EXOSOME COMPLEX EXONUCLEASE RRP44"/>
    <property type="match status" value="1"/>
</dbReference>
<feature type="domain" description="RNB" evidence="12">
    <location>
        <begin position="436"/>
        <end position="769"/>
    </location>
</feature>
<proteinExistence type="inferred from homology"/>
<dbReference type="InterPro" id="IPR050180">
    <property type="entry name" value="RNR_Ribonuclease"/>
</dbReference>
<dbReference type="GO" id="GO:0006364">
    <property type="term" value="P:rRNA processing"/>
    <property type="evidence" value="ECO:0007669"/>
    <property type="project" value="UniProtKB-KW"/>
</dbReference>
<dbReference type="InterPro" id="IPR022966">
    <property type="entry name" value="RNase_II/R_CS"/>
</dbReference>
<evidence type="ECO:0000256" key="2">
    <source>
        <dbReference type="ARBA" id="ARBA00005785"/>
    </source>
</evidence>
<evidence type="ECO:0000256" key="10">
    <source>
        <dbReference type="ARBA" id="ARBA00077930"/>
    </source>
</evidence>
<dbReference type="GO" id="GO:0016075">
    <property type="term" value="P:rRNA catabolic process"/>
    <property type="evidence" value="ECO:0007669"/>
    <property type="project" value="TreeGrafter"/>
</dbReference>
<dbReference type="GO" id="GO:0004519">
    <property type="term" value="F:endonuclease activity"/>
    <property type="evidence" value="ECO:0007669"/>
    <property type="project" value="TreeGrafter"/>
</dbReference>
<dbReference type="PANTHER" id="PTHR23355">
    <property type="entry name" value="RIBONUCLEASE"/>
    <property type="match status" value="1"/>
</dbReference>
<comment type="similarity">
    <text evidence="2 11">Belongs to the RNR ribonuclease family.</text>
</comment>
<dbReference type="Gene3D" id="3.40.50.1010">
    <property type="entry name" value="5'-nuclease"/>
    <property type="match status" value="1"/>
</dbReference>
<evidence type="ECO:0000256" key="7">
    <source>
        <dbReference type="ARBA" id="ARBA00022839"/>
    </source>
</evidence>
<evidence type="ECO:0000256" key="6">
    <source>
        <dbReference type="ARBA" id="ARBA00022835"/>
    </source>
</evidence>
<dbReference type="Pfam" id="PF17849">
    <property type="entry name" value="OB_Dis3"/>
    <property type="match status" value="1"/>
</dbReference>
<evidence type="ECO:0000256" key="4">
    <source>
        <dbReference type="ARBA" id="ARBA00022722"/>
    </source>
</evidence>
<dbReference type="InterPro" id="IPR012340">
    <property type="entry name" value="NA-bd_OB-fold"/>
</dbReference>
<dbReference type="InterPro" id="IPR001900">
    <property type="entry name" value="RNase_II/R"/>
</dbReference>
<dbReference type="Gene3D" id="2.40.50.690">
    <property type="match status" value="1"/>
</dbReference>
<gene>
    <name evidence="13" type="ORF">NDES1114_LOCUS32415</name>
</gene>
<comment type="subcellular location">
    <subcellularLocation>
        <location evidence="1">Nucleus</location>
    </subcellularLocation>
</comment>
<dbReference type="GO" id="GO:0000176">
    <property type="term" value="C:nuclear exosome (RNase complex)"/>
    <property type="evidence" value="ECO:0007669"/>
    <property type="project" value="UniProtKB-ARBA"/>
</dbReference>
<keyword evidence="8" id="KW-0694">RNA-binding</keyword>
<evidence type="ECO:0000259" key="12">
    <source>
        <dbReference type="SMART" id="SM00955"/>
    </source>
</evidence>
<dbReference type="FunFam" id="2.40.50.700:FF:000001">
    <property type="entry name" value="Exosome complex exonuclease exoribonuclease (Rrp44)"/>
    <property type="match status" value="1"/>
</dbReference>
<evidence type="ECO:0000313" key="13">
    <source>
        <dbReference type="EMBL" id="CAD9150238.1"/>
    </source>
</evidence>
<accession>A0A7S1W5K4</accession>
<keyword evidence="4" id="KW-0540">Nuclease</keyword>
<keyword evidence="3" id="KW-0698">rRNA processing</keyword>
<dbReference type="SUPFAM" id="SSF50249">
    <property type="entry name" value="Nucleic acid-binding proteins"/>
    <property type="match status" value="2"/>
</dbReference>
<keyword evidence="5" id="KW-0378">Hydrolase</keyword>
<dbReference type="GO" id="GO:0071031">
    <property type="term" value="P:nuclear mRNA surveillance of mRNA 3'-end processing"/>
    <property type="evidence" value="ECO:0007669"/>
    <property type="project" value="TreeGrafter"/>
</dbReference>
<name>A0A7S1W5K4_NEODS</name>
<dbReference type="AlphaFoldDB" id="A0A7S1W5K4"/>
<evidence type="ECO:0000256" key="5">
    <source>
        <dbReference type="ARBA" id="ARBA00022801"/>
    </source>
</evidence>
<evidence type="ECO:0000256" key="8">
    <source>
        <dbReference type="ARBA" id="ARBA00022884"/>
    </source>
</evidence>
<evidence type="ECO:0000256" key="1">
    <source>
        <dbReference type="ARBA" id="ARBA00004123"/>
    </source>
</evidence>
<dbReference type="PROSITE" id="PS01175">
    <property type="entry name" value="RIBONUCLEASE_II"/>
    <property type="match status" value="1"/>
</dbReference>
<dbReference type="Gene3D" id="2.40.50.700">
    <property type="match status" value="1"/>
</dbReference>
<keyword evidence="9" id="KW-0539">Nucleus</keyword>
<reference evidence="13" key="1">
    <citation type="submission" date="2021-01" db="EMBL/GenBank/DDBJ databases">
        <authorList>
            <person name="Corre E."/>
            <person name="Pelletier E."/>
            <person name="Niang G."/>
            <person name="Scheremetjew M."/>
            <person name="Finn R."/>
            <person name="Kale V."/>
            <person name="Holt S."/>
            <person name="Cochrane G."/>
            <person name="Meng A."/>
            <person name="Brown T."/>
            <person name="Cohen L."/>
        </authorList>
    </citation>
    <scope>NUCLEOTIDE SEQUENCE</scope>
    <source>
        <strain evidence="13">CCAP 1951/1</strain>
    </source>
</reference>
<evidence type="ECO:0000256" key="9">
    <source>
        <dbReference type="ARBA" id="ARBA00023242"/>
    </source>
</evidence>
<protein>
    <recommendedName>
        <fullName evidence="10">Ribosomal RNA-processing protein 44</fullName>
    </recommendedName>
</protein>
<keyword evidence="7" id="KW-0269">Exonuclease</keyword>
<organism evidence="13">
    <name type="scientific">Neobodo designis</name>
    <name type="common">Flagellated protozoan</name>
    <name type="synonym">Bodo designis</name>
    <dbReference type="NCBI Taxonomy" id="312471"/>
    <lineage>
        <taxon>Eukaryota</taxon>
        <taxon>Discoba</taxon>
        <taxon>Euglenozoa</taxon>
        <taxon>Kinetoplastea</taxon>
        <taxon>Metakinetoplastina</taxon>
        <taxon>Neobodonida</taxon>
        <taxon>Neobodo</taxon>
    </lineage>
</organism>
<dbReference type="EMBL" id="HBGF01048524">
    <property type="protein sequence ID" value="CAD9150238.1"/>
    <property type="molecule type" value="Transcribed_RNA"/>
</dbReference>
<sequence length="900" mass="99793">MFGRRVKVTRDGATAAPGGIVRDDIGCGISTCDVCTQHTGVSGPLAADRVVVPDTEALLTFIDVLESPDITNVLILSTVLSAVARQHKGVASRVQRLVGDAKRRFYVFPNDRFRSTSVEKGPHESDLDFEFRTQRTAMSWLRSHNASPAGATFELAVVREDVCDRFQASGCGAAKFSDVITSIIGDTHPLVDRLSSCALPSRAGTGGNSEYWPSDHIQSAIAAGGVLRGKLRTSEGSCFFGEIRGQFGAYGERVMLPGRSAVNRAVHDDIVAVLVDDVSQWRAPNSSASRPATAGEAIKQGFTATGRVVGVLEKVRRPYCGSIDVETAEEVSTLSGAQSVLFRPKSSRIPRIRISTQQTASLRTKRLRVVIDDWPVNSAFPRGHYIDVLGDIGDKDTEAQVILLENDIPHYDFSEAVYDCLPKGTWRVEASEVAKRRDLRDIAVASVDPLGCRDIDDALHFRELANGNVEVGVHIADVSHFVHEGTPIDQEAQKRSTSVYLVDRRINMLPQLLTENLCSIVADEDRYAFSALWEFSPNFDIVNEWFGKSIIRSRAALYYGDAQRMIEDVEDNTEVTRSLRGLMRLSRILKARRDEAGALTLGSQEFKFKIDNDHVNPTDMVQYQTFETNSMVEEWMLFANVAAARQIYKAFPSHALLRRHQAPADRACDDLNAALAARHLPLLDVSSSKSLNESLNRCMSVDDPFINKLVRILTTRCLKQAQYFCSGDLSFEEFMHFGLAMPIYTHFTSPIRRYADVIVHRQLAAITGAGDLFSIERTSTEDVASIAANINYRHEMAQKAGRDSQNLFTGFFLRKYAENDIPVEDGYVVRTSDAFVFVLVPSLGQEGRVPVETVSQAYKPLDKVRVKLSLIREGDVLSAKLGFRILEQEVEQPEKRSRGE</sequence>
<dbReference type="GO" id="GO:0000175">
    <property type="term" value="F:3'-5'-RNA exonuclease activity"/>
    <property type="evidence" value="ECO:0007669"/>
    <property type="project" value="TreeGrafter"/>
</dbReference>
<evidence type="ECO:0000256" key="11">
    <source>
        <dbReference type="RuleBase" id="RU003901"/>
    </source>
</evidence>
<dbReference type="GO" id="GO:0003723">
    <property type="term" value="F:RNA binding"/>
    <property type="evidence" value="ECO:0007669"/>
    <property type="project" value="UniProtKB-KW"/>
</dbReference>
<keyword evidence="6" id="KW-0271">Exosome</keyword>
<dbReference type="GO" id="GO:0000177">
    <property type="term" value="C:cytoplasmic exosome (RNase complex)"/>
    <property type="evidence" value="ECO:0007669"/>
    <property type="project" value="TreeGrafter"/>
</dbReference>
<dbReference type="SMART" id="SM00955">
    <property type="entry name" value="RNB"/>
    <property type="match status" value="1"/>
</dbReference>
<dbReference type="InterPro" id="IPR041505">
    <property type="entry name" value="Dis3_CSD2"/>
</dbReference>
<dbReference type="Pfam" id="PF00773">
    <property type="entry name" value="RNB"/>
    <property type="match status" value="1"/>
</dbReference>
<evidence type="ECO:0000256" key="3">
    <source>
        <dbReference type="ARBA" id="ARBA00022552"/>
    </source>
</evidence>